<evidence type="ECO:0000313" key="1">
    <source>
        <dbReference type="EMBL" id="VDP51293.1"/>
    </source>
</evidence>
<sequence>MSTQNCVYKSGCVDCDVFYIGQSSREISTRSEEHISSSHHFQRPPNRRQKYENILVRTLSSVVVTPTQSSKAAVAHTSADIGFIYDPDMRAGIGAMAVNDPTCSGSTHIGYASGGTGSSGKEKVDSEQQIELKLEF</sequence>
<reference evidence="1 2" key="1">
    <citation type="submission" date="2018-11" db="EMBL/GenBank/DDBJ databases">
        <authorList>
            <consortium name="Pathogen Informatics"/>
        </authorList>
    </citation>
    <scope>NUCLEOTIDE SEQUENCE [LARGE SCALE GENOMIC DNA]</scope>
    <source>
        <strain>Denwood</strain>
        <strain evidence="2">Zambia</strain>
    </source>
</reference>
<name>A0A183P5V7_9TREM</name>
<protein>
    <submittedName>
        <fullName evidence="1">Uncharacterized protein</fullName>
    </submittedName>
</protein>
<dbReference type="STRING" id="31246.A0A183P5V7"/>
<accession>A0A183P5V7</accession>
<evidence type="ECO:0000313" key="2">
    <source>
        <dbReference type="Proteomes" id="UP000269396"/>
    </source>
</evidence>
<gene>
    <name evidence="1" type="ORF">SMTD_LOCUS9743</name>
</gene>
<dbReference type="EMBL" id="UZAL01029955">
    <property type="protein sequence ID" value="VDP51293.1"/>
    <property type="molecule type" value="Genomic_DNA"/>
</dbReference>
<dbReference type="AlphaFoldDB" id="A0A183P5V7"/>
<keyword evidence="2" id="KW-1185">Reference proteome</keyword>
<dbReference type="Proteomes" id="UP000269396">
    <property type="component" value="Unassembled WGS sequence"/>
</dbReference>
<organism evidence="1 2">
    <name type="scientific">Schistosoma mattheei</name>
    <dbReference type="NCBI Taxonomy" id="31246"/>
    <lineage>
        <taxon>Eukaryota</taxon>
        <taxon>Metazoa</taxon>
        <taxon>Spiralia</taxon>
        <taxon>Lophotrochozoa</taxon>
        <taxon>Platyhelminthes</taxon>
        <taxon>Trematoda</taxon>
        <taxon>Digenea</taxon>
        <taxon>Strigeidida</taxon>
        <taxon>Schistosomatoidea</taxon>
        <taxon>Schistosomatidae</taxon>
        <taxon>Schistosoma</taxon>
    </lineage>
</organism>
<proteinExistence type="predicted"/>